<protein>
    <submittedName>
        <fullName evidence="1">Uncharacterized protein</fullName>
    </submittedName>
</protein>
<gene>
    <name evidence="1" type="ORF">L195_g016336</name>
</gene>
<organism evidence="1 2">
    <name type="scientific">Trifolium pratense</name>
    <name type="common">Red clover</name>
    <dbReference type="NCBI Taxonomy" id="57577"/>
    <lineage>
        <taxon>Eukaryota</taxon>
        <taxon>Viridiplantae</taxon>
        <taxon>Streptophyta</taxon>
        <taxon>Embryophyta</taxon>
        <taxon>Tracheophyta</taxon>
        <taxon>Spermatophyta</taxon>
        <taxon>Magnoliopsida</taxon>
        <taxon>eudicotyledons</taxon>
        <taxon>Gunneridae</taxon>
        <taxon>Pentapetalae</taxon>
        <taxon>rosids</taxon>
        <taxon>fabids</taxon>
        <taxon>Fabales</taxon>
        <taxon>Fabaceae</taxon>
        <taxon>Papilionoideae</taxon>
        <taxon>50 kb inversion clade</taxon>
        <taxon>NPAAA clade</taxon>
        <taxon>Hologalegina</taxon>
        <taxon>IRL clade</taxon>
        <taxon>Trifolieae</taxon>
        <taxon>Trifolium</taxon>
    </lineage>
</organism>
<reference evidence="1 2" key="2">
    <citation type="journal article" date="2017" name="Front. Plant Sci.">
        <title>Gene Classification and Mining of Molecular Markers Useful in Red Clover (Trifolium pratense) Breeding.</title>
        <authorList>
            <person name="Istvanek J."/>
            <person name="Dluhosova J."/>
            <person name="Dluhos P."/>
            <person name="Patkova L."/>
            <person name="Nedelnik J."/>
            <person name="Repkova J."/>
        </authorList>
    </citation>
    <scope>NUCLEOTIDE SEQUENCE [LARGE SCALE GENOMIC DNA]</scope>
    <source>
        <strain evidence="2">cv. Tatra</strain>
        <tissue evidence="1">Young leaves</tissue>
    </source>
</reference>
<evidence type="ECO:0000313" key="1">
    <source>
        <dbReference type="EMBL" id="PNX93185.1"/>
    </source>
</evidence>
<evidence type="ECO:0000313" key="2">
    <source>
        <dbReference type="Proteomes" id="UP000236291"/>
    </source>
</evidence>
<reference evidence="1 2" key="1">
    <citation type="journal article" date="2014" name="Am. J. Bot.">
        <title>Genome assembly and annotation for red clover (Trifolium pratense; Fabaceae).</title>
        <authorList>
            <person name="Istvanek J."/>
            <person name="Jaros M."/>
            <person name="Krenek A."/>
            <person name="Repkova J."/>
        </authorList>
    </citation>
    <scope>NUCLEOTIDE SEQUENCE [LARGE SCALE GENOMIC DNA]</scope>
    <source>
        <strain evidence="2">cv. Tatra</strain>
        <tissue evidence="1">Young leaves</tissue>
    </source>
</reference>
<proteinExistence type="predicted"/>
<sequence>MELSTTNTRIAKNHHRILERDERQYCQHGASTHLALLNIIRPRQILMILDRECKRYVLLTLQNVRTQIFQLLADGISWESMSNLNRQRIPLQRRFWSESKRDRLERRLNDGGGGRLEKQVKEEW</sequence>
<dbReference type="Proteomes" id="UP000236291">
    <property type="component" value="Unassembled WGS sequence"/>
</dbReference>
<dbReference type="EMBL" id="ASHM01011270">
    <property type="protein sequence ID" value="PNX93185.1"/>
    <property type="molecule type" value="Genomic_DNA"/>
</dbReference>
<dbReference type="AlphaFoldDB" id="A0A2K3MQW0"/>
<comment type="caution">
    <text evidence="1">The sequence shown here is derived from an EMBL/GenBank/DDBJ whole genome shotgun (WGS) entry which is preliminary data.</text>
</comment>
<accession>A0A2K3MQW0</accession>
<name>A0A2K3MQW0_TRIPR</name>